<reference evidence="2 3" key="1">
    <citation type="submission" date="2019-02" db="EMBL/GenBank/DDBJ databases">
        <title>Genome sequencing of the rare red list fungi Bondarzewia mesenterica.</title>
        <authorList>
            <person name="Buettner E."/>
            <person name="Kellner H."/>
        </authorList>
    </citation>
    <scope>NUCLEOTIDE SEQUENCE [LARGE SCALE GENOMIC DNA]</scope>
    <source>
        <strain evidence="2 3">DSM 108281</strain>
    </source>
</reference>
<accession>A0A4S4LU93</accession>
<protein>
    <submittedName>
        <fullName evidence="2">Uncharacterized protein</fullName>
    </submittedName>
</protein>
<evidence type="ECO:0000313" key="3">
    <source>
        <dbReference type="Proteomes" id="UP000310158"/>
    </source>
</evidence>
<organism evidence="2 3">
    <name type="scientific">Bondarzewia mesenterica</name>
    <dbReference type="NCBI Taxonomy" id="1095465"/>
    <lineage>
        <taxon>Eukaryota</taxon>
        <taxon>Fungi</taxon>
        <taxon>Dikarya</taxon>
        <taxon>Basidiomycota</taxon>
        <taxon>Agaricomycotina</taxon>
        <taxon>Agaricomycetes</taxon>
        <taxon>Russulales</taxon>
        <taxon>Bondarzewiaceae</taxon>
        <taxon>Bondarzewia</taxon>
    </lineage>
</organism>
<keyword evidence="3" id="KW-1185">Reference proteome</keyword>
<dbReference type="AlphaFoldDB" id="A0A4S4LU93"/>
<feature type="transmembrane region" description="Helical" evidence="1">
    <location>
        <begin position="210"/>
        <end position="232"/>
    </location>
</feature>
<dbReference type="OrthoDB" id="2575000at2759"/>
<gene>
    <name evidence="2" type="ORF">EW146_g4584</name>
</gene>
<feature type="transmembrane region" description="Helical" evidence="1">
    <location>
        <begin position="12"/>
        <end position="35"/>
    </location>
</feature>
<evidence type="ECO:0000313" key="2">
    <source>
        <dbReference type="EMBL" id="THH15982.1"/>
    </source>
</evidence>
<name>A0A4S4LU93_9AGAM</name>
<dbReference type="EMBL" id="SGPL01000181">
    <property type="protein sequence ID" value="THH15982.1"/>
    <property type="molecule type" value="Genomic_DNA"/>
</dbReference>
<comment type="caution">
    <text evidence="2">The sequence shown here is derived from an EMBL/GenBank/DDBJ whole genome shotgun (WGS) entry which is preliminary data.</text>
</comment>
<keyword evidence="1" id="KW-0812">Transmembrane</keyword>
<keyword evidence="1" id="KW-1133">Transmembrane helix</keyword>
<sequence length="238" mass="24941">MIAGLSKAITLYLAPVLSLTSIILAMFAFLAPVVLLHSQVALLIVSPSSTSTNPGSDKSGIDGPTLFLGPLGSCSRPNNGGNVNCTLPTLSPQYDLSALPSNAPDLLSAPTATTPAFIAVSLGFSIIFFVLFTVISLRMKMGAKLSAVLDRPMIQRVSAWIGLLGFMIGLTAFLVIRMWFGKAVEDFNSAITKEGDGAPELVASTSNGFIMVWVAYAFYAVPLICALAKLHVTATAGK</sequence>
<evidence type="ECO:0000256" key="1">
    <source>
        <dbReference type="SAM" id="Phobius"/>
    </source>
</evidence>
<feature type="transmembrane region" description="Helical" evidence="1">
    <location>
        <begin position="157"/>
        <end position="180"/>
    </location>
</feature>
<keyword evidence="1" id="KW-0472">Membrane</keyword>
<dbReference type="Proteomes" id="UP000310158">
    <property type="component" value="Unassembled WGS sequence"/>
</dbReference>
<feature type="transmembrane region" description="Helical" evidence="1">
    <location>
        <begin position="116"/>
        <end position="137"/>
    </location>
</feature>
<proteinExistence type="predicted"/>